<dbReference type="CDD" id="cd02851">
    <property type="entry name" value="E_set_GO_C"/>
    <property type="match status" value="1"/>
</dbReference>
<feature type="domain" description="Glyoxal oxidase N-terminal" evidence="2">
    <location>
        <begin position="390"/>
        <end position="701"/>
    </location>
</feature>
<feature type="domain" description="Galactose oxidase-like Early set" evidence="3">
    <location>
        <begin position="707"/>
        <end position="802"/>
    </location>
</feature>
<dbReference type="Pfam" id="PF09118">
    <property type="entry name" value="GO-like_E_set"/>
    <property type="match status" value="1"/>
</dbReference>
<dbReference type="Gene3D" id="2.60.40.10">
    <property type="entry name" value="Immunoglobulins"/>
    <property type="match status" value="1"/>
</dbReference>
<protein>
    <submittedName>
        <fullName evidence="4">DUF1929 domain-containing protein</fullName>
    </submittedName>
</protein>
<dbReference type="InterPro" id="IPR037293">
    <property type="entry name" value="Gal_Oxidase_central_sf"/>
</dbReference>
<sequence length="803" mass="85782">MPDWFSAENQGAGIAVLDPPGGGAPHLVVFMVDAGPQQNRGLFRIGRSLDAEGRVTGGWTQWIDVPDWFSWENQGAGIAIADLGGGGRDLIVFMVDNGPQQNRGLFRIGRGLDANGNIAGGWTPWIDVPDWFSWENQGAGIAVTPPDAQGRRDLIVFMIDNGPELNRGLYRLGHGLDANGTIAGGWTPWMDVPDWLSWENQGGDIAVMPGTGGGAPGLVVFQIDNAPATANGGQNQAFFRLGTGLGANGAVAAWSQSWLGVPHWFSWENQHGGIATLRLGGRDRLLVLMVDNPGGQNAGLYQMVDLEPDPAVHGQWEVLPFLSGVLGVHAALLPGGEVLFFAGSGSSQNRFDSPDFGDVAKGSAVSVVWNPPGNSFFHPPTLRTADQKVYDLFCGGDAFLPDGRMVSAGGTIDYPFKGRKEAAAFDPATRSWAFLAPMAHERWYPTVIALGDGRLLAASGLEPVQKKVLEIYSAANNAWQQVNLAGNFAGLPLYAHLFQLADGRVFFTGGRMDDPLMPPPSILNIAQNPVPAQMVGGLRDLALRNQSNSVLLAPAQEQRILVCGGGPFDREDPTYATDKADIVDLRGANPAYAAAAPMALPRMHHNTVLLPDRTVFASGGALQQEALERARLQAELYDPASDSWRVMATAAVPRLYHSTAVLLPDGRVVTAGGNPNGGHSVTWMPPDPEEEMRLEVYSPPYLFRGPRPVIGSAPERCAHGETIAIASPQAANIRFVSLMRNCVTTHAFDGGQRLVDLPIQGRDGGTLRATVPGNANVAPAGWYMLFLVDQQGVPSVARWTQVG</sequence>
<accession>A0A9X0QWG0</accession>
<dbReference type="EMBL" id="JACOMF010000006">
    <property type="protein sequence ID" value="MBC4015224.1"/>
    <property type="molecule type" value="Genomic_DNA"/>
</dbReference>
<dbReference type="PANTHER" id="PTHR32208">
    <property type="entry name" value="SECRETED PROTEIN-RELATED"/>
    <property type="match status" value="1"/>
</dbReference>
<dbReference type="InterPro" id="IPR011043">
    <property type="entry name" value="Gal_Oxase/kelch_b-propeller"/>
</dbReference>
<dbReference type="SUPFAM" id="SSF81296">
    <property type="entry name" value="E set domains"/>
    <property type="match status" value="1"/>
</dbReference>
<evidence type="ECO:0000259" key="3">
    <source>
        <dbReference type="Pfam" id="PF09118"/>
    </source>
</evidence>
<dbReference type="Proteomes" id="UP000600101">
    <property type="component" value="Unassembled WGS sequence"/>
</dbReference>
<reference evidence="4" key="1">
    <citation type="submission" date="2020-08" db="EMBL/GenBank/DDBJ databases">
        <authorList>
            <person name="Hu Y."/>
            <person name="Nguyen S.V."/>
            <person name="Li F."/>
            <person name="Fanning S."/>
        </authorList>
    </citation>
    <scope>NUCLEOTIDE SEQUENCE</scope>
    <source>
        <strain evidence="4">SYSU D8009</strain>
    </source>
</reference>
<comment type="caution">
    <text evidence="4">The sequence shown here is derived from an EMBL/GenBank/DDBJ whole genome shotgun (WGS) entry which is preliminary data.</text>
</comment>
<dbReference type="PANTHER" id="PTHR32208:SF21">
    <property type="entry name" value="LOW QUALITY PROTEIN: ALDEHYDE OXIDASE GLOX-LIKE"/>
    <property type="match status" value="1"/>
</dbReference>
<dbReference type="AlphaFoldDB" id="A0A9X0QWG0"/>
<dbReference type="RefSeq" id="WP_186769998.1">
    <property type="nucleotide sequence ID" value="NZ_JACOMF010000006.1"/>
</dbReference>
<dbReference type="InterPro" id="IPR013783">
    <property type="entry name" value="Ig-like_fold"/>
</dbReference>
<evidence type="ECO:0000313" key="4">
    <source>
        <dbReference type="EMBL" id="MBC4015224.1"/>
    </source>
</evidence>
<gene>
    <name evidence="4" type="ORF">H7965_07775</name>
</gene>
<proteinExistence type="predicted"/>
<dbReference type="InterPro" id="IPR009880">
    <property type="entry name" value="Glyoxal_oxidase_N"/>
</dbReference>
<keyword evidence="1" id="KW-0732">Signal</keyword>
<dbReference type="SUPFAM" id="SSF50965">
    <property type="entry name" value="Galactose oxidase, central domain"/>
    <property type="match status" value="1"/>
</dbReference>
<dbReference type="InterPro" id="IPR015202">
    <property type="entry name" value="GO-like_E_set"/>
</dbReference>
<dbReference type="Gene3D" id="2.130.10.80">
    <property type="entry name" value="Galactose oxidase/kelch, beta-propeller"/>
    <property type="match status" value="1"/>
</dbReference>
<evidence type="ECO:0000256" key="1">
    <source>
        <dbReference type="ARBA" id="ARBA00022729"/>
    </source>
</evidence>
<dbReference type="Pfam" id="PF07250">
    <property type="entry name" value="Glyoxal_oxid_N"/>
    <property type="match status" value="1"/>
</dbReference>
<dbReference type="InterPro" id="IPR014756">
    <property type="entry name" value="Ig_E-set"/>
</dbReference>
<keyword evidence="5" id="KW-1185">Reference proteome</keyword>
<name>A0A9X0QWG0_9PROT</name>
<organism evidence="4 5">
    <name type="scientific">Siccirubricoccus deserti</name>
    <dbReference type="NCBI Taxonomy" id="2013562"/>
    <lineage>
        <taxon>Bacteria</taxon>
        <taxon>Pseudomonadati</taxon>
        <taxon>Pseudomonadota</taxon>
        <taxon>Alphaproteobacteria</taxon>
        <taxon>Acetobacterales</taxon>
        <taxon>Roseomonadaceae</taxon>
        <taxon>Siccirubricoccus</taxon>
    </lineage>
</organism>
<evidence type="ECO:0000259" key="2">
    <source>
        <dbReference type="Pfam" id="PF07250"/>
    </source>
</evidence>
<evidence type="ECO:0000313" key="5">
    <source>
        <dbReference type="Proteomes" id="UP000600101"/>
    </source>
</evidence>